<name>A0A0G0FK31_9BACT</name>
<dbReference type="PANTHER" id="PTHR21015">
    <property type="entry name" value="UDP-N-ACETYLGLUCOSAMINE--N-ACETYLMURAMYL-(PENTAPEPTIDE) PYROPHOSPHORYL-UNDECAPRENOL N-ACETYLGLUCOSAMINE TRANSFERASE 1"/>
    <property type="match status" value="1"/>
</dbReference>
<dbReference type="Pfam" id="PF04101">
    <property type="entry name" value="Glyco_tran_28_C"/>
    <property type="match status" value="1"/>
</dbReference>
<sequence>MKMAAGVATVIISRAGSTIFEIASWGIPSIIVPITTTNGDHQRKNAFNYAHVGACTVIEEMNMTANILSSEIERIINDKAIWNNMANSAKAYNKPDAAYKIARELVDIALNHEK</sequence>
<feature type="domain" description="Glycosyl transferase family 28 C-terminal" evidence="1">
    <location>
        <begin position="4"/>
        <end position="98"/>
    </location>
</feature>
<evidence type="ECO:0000313" key="2">
    <source>
        <dbReference type="EMBL" id="KKP87820.1"/>
    </source>
</evidence>
<organism evidence="2 3">
    <name type="scientific">Candidatus Nomurabacteria bacterium GW2011_GWA2_35_80</name>
    <dbReference type="NCBI Taxonomy" id="1618733"/>
    <lineage>
        <taxon>Bacteria</taxon>
        <taxon>Candidatus Nomuraibacteriota</taxon>
    </lineage>
</organism>
<dbReference type="Proteomes" id="UP000034683">
    <property type="component" value="Unassembled WGS sequence"/>
</dbReference>
<proteinExistence type="predicted"/>
<reference evidence="2 3" key="1">
    <citation type="journal article" date="2015" name="Nature">
        <title>rRNA introns, odd ribosomes, and small enigmatic genomes across a large radiation of phyla.</title>
        <authorList>
            <person name="Brown C.T."/>
            <person name="Hug L.A."/>
            <person name="Thomas B.C."/>
            <person name="Sharon I."/>
            <person name="Castelle C.J."/>
            <person name="Singh A."/>
            <person name="Wilkins M.J."/>
            <person name="Williams K.H."/>
            <person name="Banfield J.F."/>
        </authorList>
    </citation>
    <scope>NUCLEOTIDE SEQUENCE [LARGE SCALE GENOMIC DNA]</scope>
</reference>
<protein>
    <submittedName>
        <fullName evidence="2">UDP diphospho-muramoyl pentapeptide beta-N acetylglucosaminyl transferase</fullName>
    </submittedName>
</protein>
<evidence type="ECO:0000259" key="1">
    <source>
        <dbReference type="Pfam" id="PF04101"/>
    </source>
</evidence>
<gene>
    <name evidence="2" type="ORF">UR92_C0021G0003</name>
</gene>
<dbReference type="AlphaFoldDB" id="A0A0G0FK31"/>
<evidence type="ECO:0000313" key="3">
    <source>
        <dbReference type="Proteomes" id="UP000034683"/>
    </source>
</evidence>
<comment type="caution">
    <text evidence="2">The sequence shown here is derived from an EMBL/GenBank/DDBJ whole genome shotgun (WGS) entry which is preliminary data.</text>
</comment>
<dbReference type="EMBL" id="LBRA01000021">
    <property type="protein sequence ID" value="KKP87820.1"/>
    <property type="molecule type" value="Genomic_DNA"/>
</dbReference>
<dbReference type="GO" id="GO:0016758">
    <property type="term" value="F:hexosyltransferase activity"/>
    <property type="evidence" value="ECO:0007669"/>
    <property type="project" value="InterPro"/>
</dbReference>
<dbReference type="SUPFAM" id="SSF53756">
    <property type="entry name" value="UDP-Glycosyltransferase/glycogen phosphorylase"/>
    <property type="match status" value="1"/>
</dbReference>
<dbReference type="Gene3D" id="3.40.50.2000">
    <property type="entry name" value="Glycogen Phosphorylase B"/>
    <property type="match status" value="1"/>
</dbReference>
<accession>A0A0G0FK31</accession>
<dbReference type="PANTHER" id="PTHR21015:SF22">
    <property type="entry name" value="GLYCOSYLTRANSFERASE"/>
    <property type="match status" value="1"/>
</dbReference>
<dbReference type="InterPro" id="IPR007235">
    <property type="entry name" value="Glyco_trans_28_C"/>
</dbReference>
<keyword evidence="2" id="KW-0808">Transferase</keyword>